<dbReference type="Proteomes" id="UP000276634">
    <property type="component" value="Unassembled WGS sequence"/>
</dbReference>
<dbReference type="InterPro" id="IPR037914">
    <property type="entry name" value="SpoVT-AbrB_sf"/>
</dbReference>
<dbReference type="Pfam" id="PF04014">
    <property type="entry name" value="MazE_antitoxin"/>
    <property type="match status" value="1"/>
</dbReference>
<dbReference type="AlphaFoldDB" id="A0A3N1XZN2"/>
<evidence type="ECO:0000313" key="4">
    <source>
        <dbReference type="Proteomes" id="UP000276634"/>
    </source>
</evidence>
<name>A0A3N1XZN2_9GAMM</name>
<dbReference type="EMBL" id="RJVI01000002">
    <property type="protein sequence ID" value="ROR32055.1"/>
    <property type="molecule type" value="Genomic_DNA"/>
</dbReference>
<accession>A0A3N1XZN2</accession>
<keyword evidence="4" id="KW-1185">Reference proteome</keyword>
<dbReference type="NCBIfam" id="TIGR01439">
    <property type="entry name" value="lp_hng_hel_AbrB"/>
    <property type="match status" value="1"/>
</dbReference>
<dbReference type="SUPFAM" id="SSF89447">
    <property type="entry name" value="AbrB/MazE/MraZ-like"/>
    <property type="match status" value="1"/>
</dbReference>
<evidence type="ECO:0000259" key="2">
    <source>
        <dbReference type="PROSITE" id="PS51740"/>
    </source>
</evidence>
<reference evidence="3 4" key="1">
    <citation type="submission" date="2018-11" db="EMBL/GenBank/DDBJ databases">
        <title>Genomic Encyclopedia of Type Strains, Phase IV (KMG-IV): sequencing the most valuable type-strain genomes for metagenomic binning, comparative biology and taxonomic classification.</title>
        <authorList>
            <person name="Goeker M."/>
        </authorList>
    </citation>
    <scope>NUCLEOTIDE SEQUENCE [LARGE SCALE GENOMIC DNA]</scope>
    <source>
        <strain evidence="3 4">DSM 100275</strain>
    </source>
</reference>
<dbReference type="SMART" id="SM00966">
    <property type="entry name" value="SpoVT_AbrB"/>
    <property type="match status" value="1"/>
</dbReference>
<dbReference type="Gene3D" id="2.10.260.10">
    <property type="match status" value="1"/>
</dbReference>
<dbReference type="GO" id="GO:0003677">
    <property type="term" value="F:DNA binding"/>
    <property type="evidence" value="ECO:0007669"/>
    <property type="project" value="UniProtKB-UniRule"/>
</dbReference>
<organism evidence="3 4">
    <name type="scientific">Inmirania thermothiophila</name>
    <dbReference type="NCBI Taxonomy" id="1750597"/>
    <lineage>
        <taxon>Bacteria</taxon>
        <taxon>Pseudomonadati</taxon>
        <taxon>Pseudomonadota</taxon>
        <taxon>Gammaproteobacteria</taxon>
        <taxon>Chromatiales</taxon>
        <taxon>Ectothiorhodospiraceae</taxon>
        <taxon>Inmirania</taxon>
    </lineage>
</organism>
<comment type="caution">
    <text evidence="3">The sequence shown here is derived from an EMBL/GenBank/DDBJ whole genome shotgun (WGS) entry which is preliminary data.</text>
</comment>
<dbReference type="InterPro" id="IPR007159">
    <property type="entry name" value="SpoVT-AbrB_dom"/>
</dbReference>
<protein>
    <submittedName>
        <fullName evidence="3">AbrB family looped-hinge helix DNA binding protein</fullName>
    </submittedName>
</protein>
<sequence length="90" mass="10435">MATASHEVRIGKQGRVVIPAELRAALKSKPRDRLIARVEGDRLVLETREALIERMQARFRHIPPEVSLVDELISERRQDARREEEALRRS</sequence>
<gene>
    <name evidence="3" type="ORF">EDC57_1243</name>
</gene>
<feature type="domain" description="SpoVT-AbrB" evidence="2">
    <location>
        <begin position="5"/>
        <end position="50"/>
    </location>
</feature>
<dbReference type="PROSITE" id="PS51740">
    <property type="entry name" value="SPOVT_ABRB"/>
    <property type="match status" value="1"/>
</dbReference>
<evidence type="ECO:0000256" key="1">
    <source>
        <dbReference type="PROSITE-ProRule" id="PRU01076"/>
    </source>
</evidence>
<dbReference type="OrthoDB" id="427203at2"/>
<dbReference type="RefSeq" id="WP_123401033.1">
    <property type="nucleotide sequence ID" value="NZ_RJVI01000002.1"/>
</dbReference>
<evidence type="ECO:0000313" key="3">
    <source>
        <dbReference type="EMBL" id="ROR32055.1"/>
    </source>
</evidence>
<proteinExistence type="predicted"/>
<keyword evidence="1" id="KW-0238">DNA-binding</keyword>